<comment type="function">
    <text evidence="11">Mediates influx of magnesium ions. Alternates between open and closed states. Activated by low cytoplasmic Mg(2+) levels. Inactive when cytoplasmic Mg(2+) levels are high.</text>
</comment>
<reference evidence="14" key="1">
    <citation type="submission" date="2016-10" db="EMBL/GenBank/DDBJ databases">
        <authorList>
            <person name="Varghese N."/>
            <person name="Submissions S."/>
        </authorList>
    </citation>
    <scope>NUCLEOTIDE SEQUENCE [LARGE SCALE GENOMIC DNA]</scope>
    <source>
        <strain evidence="14">DSM 18733</strain>
    </source>
</reference>
<keyword evidence="3" id="KW-0813">Transport</keyword>
<gene>
    <name evidence="13" type="ORF">SAMN05661044_05319</name>
</gene>
<keyword evidence="7 12" id="KW-1133">Transmembrane helix</keyword>
<feature type="transmembrane region" description="Helical" evidence="12">
    <location>
        <begin position="242"/>
        <end position="262"/>
    </location>
</feature>
<keyword evidence="4" id="KW-1003">Cell membrane</keyword>
<keyword evidence="5 12" id="KW-0812">Transmembrane</keyword>
<dbReference type="AlphaFoldDB" id="A0A1H7YTV7"/>
<dbReference type="Pfam" id="PF01544">
    <property type="entry name" value="CorA"/>
    <property type="match status" value="1"/>
</dbReference>
<evidence type="ECO:0000256" key="9">
    <source>
        <dbReference type="ARBA" id="ARBA00023136"/>
    </source>
</evidence>
<feature type="transmembrane region" description="Helical" evidence="12">
    <location>
        <begin position="274"/>
        <end position="294"/>
    </location>
</feature>
<dbReference type="Proteomes" id="UP000199421">
    <property type="component" value="Unassembled WGS sequence"/>
</dbReference>
<dbReference type="STRING" id="407022.SAMN05661044_05319"/>
<evidence type="ECO:0000313" key="13">
    <source>
        <dbReference type="EMBL" id="SEM49304.1"/>
    </source>
</evidence>
<dbReference type="GO" id="GO:0005886">
    <property type="term" value="C:plasma membrane"/>
    <property type="evidence" value="ECO:0007669"/>
    <property type="project" value="UniProtKB-SubCell"/>
</dbReference>
<proteinExistence type="inferred from homology"/>
<keyword evidence="9 12" id="KW-0472">Membrane</keyword>
<dbReference type="Gene3D" id="1.20.58.340">
    <property type="entry name" value="Magnesium transport protein CorA, transmembrane region"/>
    <property type="match status" value="2"/>
</dbReference>
<evidence type="ECO:0000256" key="2">
    <source>
        <dbReference type="ARBA" id="ARBA00009765"/>
    </source>
</evidence>
<evidence type="ECO:0000256" key="3">
    <source>
        <dbReference type="ARBA" id="ARBA00022448"/>
    </source>
</evidence>
<evidence type="ECO:0000313" key="14">
    <source>
        <dbReference type="Proteomes" id="UP000199421"/>
    </source>
</evidence>
<dbReference type="InterPro" id="IPR045863">
    <property type="entry name" value="CorA_TM1_TM2"/>
</dbReference>
<dbReference type="GO" id="GO:0050897">
    <property type="term" value="F:cobalt ion binding"/>
    <property type="evidence" value="ECO:0007669"/>
    <property type="project" value="TreeGrafter"/>
</dbReference>
<dbReference type="SUPFAM" id="SSF144083">
    <property type="entry name" value="Magnesium transport protein CorA, transmembrane region"/>
    <property type="match status" value="1"/>
</dbReference>
<dbReference type="Gene3D" id="3.30.460.20">
    <property type="entry name" value="CorA soluble domain-like"/>
    <property type="match status" value="1"/>
</dbReference>
<dbReference type="RefSeq" id="WP_093332320.1">
    <property type="nucleotide sequence ID" value="NZ_FOAF01000014.1"/>
</dbReference>
<evidence type="ECO:0000256" key="1">
    <source>
        <dbReference type="ARBA" id="ARBA00004651"/>
    </source>
</evidence>
<evidence type="ECO:0000256" key="12">
    <source>
        <dbReference type="SAM" id="Phobius"/>
    </source>
</evidence>
<evidence type="ECO:0000256" key="5">
    <source>
        <dbReference type="ARBA" id="ARBA00022692"/>
    </source>
</evidence>
<protein>
    <submittedName>
        <fullName evidence="13">Magnesium transporter</fullName>
    </submittedName>
</protein>
<dbReference type="OrthoDB" id="9803416at2"/>
<dbReference type="PANTHER" id="PTHR46494:SF1">
    <property type="entry name" value="CORA FAMILY METAL ION TRANSPORTER (EUROFUNG)"/>
    <property type="match status" value="1"/>
</dbReference>
<name>A0A1H7YTV7_OLID1</name>
<dbReference type="PANTHER" id="PTHR46494">
    <property type="entry name" value="CORA FAMILY METAL ION TRANSPORTER (EUROFUNG)"/>
    <property type="match status" value="1"/>
</dbReference>
<dbReference type="InterPro" id="IPR002523">
    <property type="entry name" value="MgTranspt_CorA/ZnTranspt_ZntB"/>
</dbReference>
<keyword evidence="8" id="KW-0406">Ion transport</keyword>
<evidence type="ECO:0000256" key="8">
    <source>
        <dbReference type="ARBA" id="ARBA00023065"/>
    </source>
</evidence>
<evidence type="ECO:0000256" key="4">
    <source>
        <dbReference type="ARBA" id="ARBA00022475"/>
    </source>
</evidence>
<dbReference type="SUPFAM" id="SSF143865">
    <property type="entry name" value="CorA soluble domain-like"/>
    <property type="match status" value="1"/>
</dbReference>
<dbReference type="EMBL" id="FOAF01000014">
    <property type="protein sequence ID" value="SEM49304.1"/>
    <property type="molecule type" value="Genomic_DNA"/>
</dbReference>
<dbReference type="CDD" id="cd12832">
    <property type="entry name" value="TmCorA-like_u3"/>
    <property type="match status" value="1"/>
</dbReference>
<evidence type="ECO:0000256" key="6">
    <source>
        <dbReference type="ARBA" id="ARBA00022842"/>
    </source>
</evidence>
<comment type="catalytic activity">
    <reaction evidence="10">
        <text>Mg(2+)(in) = Mg(2+)(out)</text>
        <dbReference type="Rhea" id="RHEA:29827"/>
        <dbReference type="ChEBI" id="CHEBI:18420"/>
    </reaction>
</comment>
<evidence type="ECO:0000256" key="10">
    <source>
        <dbReference type="ARBA" id="ARBA00034269"/>
    </source>
</evidence>
<sequence length="300" mass="35360">MERIFASKTSQGFDWIDLTDPTTEEIQAIAKQFSLHETSIKDCMQPDHLPKYETVDNYTFIIFRVFTKQAISEADTIQELTNKIALFFTSEYMITVHRSEQPLIDEVKAKAIDEIGCKDTLCLLNRLIRAALLTFEEPSMKLSKSLDYFEENVFLKQRKAPILRGLYYVKRKVDVMRRLLILSYEIIDKIDTPKQRNIYTRDLRDLYIRMQNIYDNLSENTAQLLSAYFSIASHRTNEIMRVLTIFSVFFMPLTFVVGVYGMNFHFMPELDWYFGYPLIMLVMAIITLAIYAWFKKKGWL</sequence>
<dbReference type="FunFam" id="1.20.58.340:FF:000004">
    <property type="entry name" value="Magnesium transport protein CorA"/>
    <property type="match status" value="1"/>
</dbReference>
<evidence type="ECO:0000256" key="11">
    <source>
        <dbReference type="ARBA" id="ARBA00045497"/>
    </source>
</evidence>
<comment type="subcellular location">
    <subcellularLocation>
        <location evidence="1">Cell membrane</location>
        <topology evidence="1">Multi-pass membrane protein</topology>
    </subcellularLocation>
</comment>
<dbReference type="GO" id="GO:0015087">
    <property type="term" value="F:cobalt ion transmembrane transporter activity"/>
    <property type="evidence" value="ECO:0007669"/>
    <property type="project" value="TreeGrafter"/>
</dbReference>
<comment type="similarity">
    <text evidence="2">Belongs to the CorA metal ion transporter (MIT) (TC 1.A.35) family.</text>
</comment>
<dbReference type="GO" id="GO:0015095">
    <property type="term" value="F:magnesium ion transmembrane transporter activity"/>
    <property type="evidence" value="ECO:0007669"/>
    <property type="project" value="TreeGrafter"/>
</dbReference>
<organism evidence="13 14">
    <name type="scientific">Olivibacter domesticus</name>
    <name type="common">Pseudosphingobacterium domesticum</name>
    <dbReference type="NCBI Taxonomy" id="407022"/>
    <lineage>
        <taxon>Bacteria</taxon>
        <taxon>Pseudomonadati</taxon>
        <taxon>Bacteroidota</taxon>
        <taxon>Sphingobacteriia</taxon>
        <taxon>Sphingobacteriales</taxon>
        <taxon>Sphingobacteriaceae</taxon>
        <taxon>Olivibacter</taxon>
    </lineage>
</organism>
<dbReference type="GO" id="GO:0000287">
    <property type="term" value="F:magnesium ion binding"/>
    <property type="evidence" value="ECO:0007669"/>
    <property type="project" value="TreeGrafter"/>
</dbReference>
<keyword evidence="14" id="KW-1185">Reference proteome</keyword>
<accession>A0A1H7YTV7</accession>
<dbReference type="InterPro" id="IPR045861">
    <property type="entry name" value="CorA_cytoplasmic_dom"/>
</dbReference>
<evidence type="ECO:0000256" key="7">
    <source>
        <dbReference type="ARBA" id="ARBA00022989"/>
    </source>
</evidence>
<keyword evidence="6" id="KW-0460">Magnesium</keyword>